<dbReference type="InterPro" id="IPR012944">
    <property type="entry name" value="SusD_RagB_dom"/>
</dbReference>
<name>F0RGW6_CELLC</name>
<dbReference type="AlphaFoldDB" id="F0RGW6"/>
<dbReference type="EMBL" id="CP002534">
    <property type="protein sequence ID" value="ADY30170.1"/>
    <property type="molecule type" value="Genomic_DNA"/>
</dbReference>
<dbReference type="RefSeq" id="WP_013621913.1">
    <property type="nucleotide sequence ID" value="NC_015167.1"/>
</dbReference>
<evidence type="ECO:0000256" key="1">
    <source>
        <dbReference type="ARBA" id="ARBA00004442"/>
    </source>
</evidence>
<dbReference type="PROSITE" id="PS51257">
    <property type="entry name" value="PROKAR_LIPOPROTEIN"/>
    <property type="match status" value="1"/>
</dbReference>
<proteinExistence type="inferred from homology"/>
<dbReference type="STRING" id="867900.Celly_2351"/>
<dbReference type="GO" id="GO:0009279">
    <property type="term" value="C:cell outer membrane"/>
    <property type="evidence" value="ECO:0007669"/>
    <property type="project" value="UniProtKB-SubCell"/>
</dbReference>
<dbReference type="InterPro" id="IPR033985">
    <property type="entry name" value="SusD-like_N"/>
</dbReference>
<keyword evidence="10" id="KW-1185">Reference proteome</keyword>
<feature type="signal peptide" evidence="6">
    <location>
        <begin position="1"/>
        <end position="19"/>
    </location>
</feature>
<evidence type="ECO:0000256" key="5">
    <source>
        <dbReference type="ARBA" id="ARBA00023237"/>
    </source>
</evidence>
<gene>
    <name evidence="9" type="ordered locus">Celly_2351</name>
</gene>
<reference evidence="9 10" key="1">
    <citation type="journal article" date="2011" name="Stand. Genomic Sci.">
        <title>Complete genome sequence of Cellulophaga lytica type strain (LIM- 21).</title>
        <authorList>
            <person name="Pati A."/>
            <person name="Abt B."/>
            <person name="Teshima H."/>
            <person name="Nolan M."/>
            <person name="Lapidus A."/>
            <person name="Lucas S."/>
            <person name="Hammon N."/>
            <person name="Deshpande S."/>
            <person name="Cheng J.F."/>
            <person name="Tapia R."/>
            <person name="Han C."/>
            <person name="Goodwin L."/>
            <person name="Pitluck S."/>
            <person name="Liolios K."/>
            <person name="Pagani I."/>
            <person name="Mavromatis K."/>
            <person name="Ovchinikova G."/>
            <person name="Chen A."/>
            <person name="Palaniappan K."/>
            <person name="Land M."/>
            <person name="Hauser L."/>
            <person name="Jeffries C.D."/>
            <person name="Detter J.C."/>
            <person name="Brambilla E.M."/>
            <person name="Kannan K.P."/>
            <person name="Rohde M."/>
            <person name="Spring S."/>
            <person name="Goker M."/>
            <person name="Woyke T."/>
            <person name="Bristow J."/>
            <person name="Eisen J.A."/>
            <person name="Markowitz V."/>
            <person name="Hugenholtz P."/>
            <person name="Kyrpides N.C."/>
            <person name="Klenk H.P."/>
            <person name="Ivanova N."/>
        </authorList>
    </citation>
    <scope>NUCLEOTIDE SEQUENCE [LARGE SCALE GENOMIC DNA]</scope>
    <source>
        <strain evidence="10">ATCC 23178 / DSM 7489 / JCM 8516 / NBRC 14961 / NCIMB 1423 / VKM B-1433 / Cy l20</strain>
    </source>
</reference>
<sequence>MKKIIIAMVTILFIGGVTACSEDFTTNPREDGEDLETFFLEEENVDAAIIGIYDLMQHTYSVDWHSAFLVKQLPGDDMNAAGGNSGDQPQLQDIDDYANVSTSNQSIESVWNLFYRTISLSNLVIENIKESDLSNKELALAEAKFLRAWSYFELTTMFGDVPLRLTIPSTADEFGIAKSPRADIYTQVKADLTDAIAGLPDKTALTEDFRVSKGAAQALMGKVLVFEGLYGEAIPFFEAVISNPAHDLEDNPEDAWSINHEFGKESLFEIGFISTTGRDWGNFAWGGRNENNIHIQLMGPRGDGIFDVSPVGLINGWGFNLPTAKLLNAFDAAGDTDRKLATVMTEEELIAAGGSVDESAATGGSIWDYEGGIRIKYATKEEDTSADGVKELNYGTNYRLYRYAEMLLLAAEAYNKDNKDAEARTELNKVRNRAGLPDVDASLAGDDLFEAIVNEKFLELAHEGQRFWDLVRWGKAATELAGTGYTSKNDLFPIPETEIEKNSELTQADQNPGY</sequence>
<evidence type="ECO:0000259" key="7">
    <source>
        <dbReference type="Pfam" id="PF07980"/>
    </source>
</evidence>
<dbReference type="Pfam" id="PF14322">
    <property type="entry name" value="SusD-like_3"/>
    <property type="match status" value="1"/>
</dbReference>
<dbReference type="InterPro" id="IPR011990">
    <property type="entry name" value="TPR-like_helical_dom_sf"/>
</dbReference>
<accession>F0RGW6</accession>
<feature type="domain" description="SusD-like N-terminal" evidence="8">
    <location>
        <begin position="90"/>
        <end position="223"/>
    </location>
</feature>
<keyword evidence="4" id="KW-0472">Membrane</keyword>
<organism evidence="9 10">
    <name type="scientific">Cellulophaga lytica (strain ATCC 23178 / DSM 7489 / JCM 8516 / NBRC 14961 / NCIMB 1423 / VKM B-1433 / Cy l20)</name>
    <dbReference type="NCBI Taxonomy" id="867900"/>
    <lineage>
        <taxon>Bacteria</taxon>
        <taxon>Pseudomonadati</taxon>
        <taxon>Bacteroidota</taxon>
        <taxon>Flavobacteriia</taxon>
        <taxon>Flavobacteriales</taxon>
        <taxon>Flavobacteriaceae</taxon>
        <taxon>Cellulophaga</taxon>
    </lineage>
</organism>
<dbReference type="KEGG" id="cly:Celly_2351"/>
<dbReference type="HOGENOM" id="CLU_015553_1_0_10"/>
<feature type="domain" description="RagB/SusD" evidence="7">
    <location>
        <begin position="365"/>
        <end position="514"/>
    </location>
</feature>
<evidence type="ECO:0000259" key="8">
    <source>
        <dbReference type="Pfam" id="PF14322"/>
    </source>
</evidence>
<keyword evidence="5" id="KW-0998">Cell outer membrane</keyword>
<dbReference type="Gene3D" id="1.25.40.390">
    <property type="match status" value="1"/>
</dbReference>
<dbReference type="SUPFAM" id="SSF48452">
    <property type="entry name" value="TPR-like"/>
    <property type="match status" value="1"/>
</dbReference>
<feature type="chain" id="PRO_5003255263" evidence="6">
    <location>
        <begin position="20"/>
        <end position="514"/>
    </location>
</feature>
<keyword evidence="3 6" id="KW-0732">Signal</keyword>
<dbReference type="eggNOG" id="COG0446">
    <property type="taxonomic scope" value="Bacteria"/>
</dbReference>
<evidence type="ECO:0000256" key="4">
    <source>
        <dbReference type="ARBA" id="ARBA00023136"/>
    </source>
</evidence>
<evidence type="ECO:0000256" key="2">
    <source>
        <dbReference type="ARBA" id="ARBA00006275"/>
    </source>
</evidence>
<comment type="subcellular location">
    <subcellularLocation>
        <location evidence="1">Cell outer membrane</location>
    </subcellularLocation>
</comment>
<dbReference type="Pfam" id="PF07980">
    <property type="entry name" value="SusD_RagB"/>
    <property type="match status" value="1"/>
</dbReference>
<dbReference type="OrthoDB" id="5694214at2"/>
<evidence type="ECO:0000256" key="6">
    <source>
        <dbReference type="SAM" id="SignalP"/>
    </source>
</evidence>
<dbReference type="CDD" id="cd08977">
    <property type="entry name" value="SusD"/>
    <property type="match status" value="1"/>
</dbReference>
<evidence type="ECO:0000313" key="10">
    <source>
        <dbReference type="Proteomes" id="UP000007487"/>
    </source>
</evidence>
<dbReference type="Proteomes" id="UP000007487">
    <property type="component" value="Chromosome"/>
</dbReference>
<evidence type="ECO:0000313" key="9">
    <source>
        <dbReference type="EMBL" id="ADY30170.1"/>
    </source>
</evidence>
<protein>
    <submittedName>
        <fullName evidence="9">RagB/SusD domain-containing protein</fullName>
    </submittedName>
</protein>
<comment type="similarity">
    <text evidence="2">Belongs to the SusD family.</text>
</comment>
<evidence type="ECO:0000256" key="3">
    <source>
        <dbReference type="ARBA" id="ARBA00022729"/>
    </source>
</evidence>